<evidence type="ECO:0008006" key="4">
    <source>
        <dbReference type="Google" id="ProtNLM"/>
    </source>
</evidence>
<keyword evidence="1" id="KW-0472">Membrane</keyword>
<evidence type="ECO:0000313" key="3">
    <source>
        <dbReference type="Proteomes" id="UP001196661"/>
    </source>
</evidence>
<organism evidence="2 3">
    <name type="scientific">Leptothoe kymatousa TAU-MAC 1615</name>
    <dbReference type="NCBI Taxonomy" id="2364775"/>
    <lineage>
        <taxon>Bacteria</taxon>
        <taxon>Bacillati</taxon>
        <taxon>Cyanobacteriota</taxon>
        <taxon>Cyanophyceae</taxon>
        <taxon>Nodosilineales</taxon>
        <taxon>Cymatolegaceae</taxon>
        <taxon>Leptothoe</taxon>
        <taxon>Leptothoe kymatousa</taxon>
    </lineage>
</organism>
<comment type="caution">
    <text evidence="2">The sequence shown here is derived from an EMBL/GenBank/DDBJ whole genome shotgun (WGS) entry which is preliminary data.</text>
</comment>
<gene>
    <name evidence="2" type="ORF">IXB28_14660</name>
</gene>
<feature type="transmembrane region" description="Helical" evidence="1">
    <location>
        <begin position="260"/>
        <end position="277"/>
    </location>
</feature>
<dbReference type="Proteomes" id="UP001196661">
    <property type="component" value="Unassembled WGS sequence"/>
</dbReference>
<dbReference type="RefSeq" id="WP_215619344.1">
    <property type="nucleotide sequence ID" value="NZ_JADOER010000013.1"/>
</dbReference>
<feature type="transmembrane region" description="Helical" evidence="1">
    <location>
        <begin position="188"/>
        <end position="211"/>
    </location>
</feature>
<proteinExistence type="predicted"/>
<keyword evidence="1" id="KW-1133">Transmembrane helix</keyword>
<evidence type="ECO:0000313" key="2">
    <source>
        <dbReference type="EMBL" id="MBT9313452.1"/>
    </source>
</evidence>
<feature type="transmembrane region" description="Helical" evidence="1">
    <location>
        <begin position="283"/>
        <end position="303"/>
    </location>
</feature>
<keyword evidence="1" id="KW-0812">Transmembrane</keyword>
<dbReference type="EMBL" id="JADOER010000013">
    <property type="protein sequence ID" value="MBT9313452.1"/>
    <property type="molecule type" value="Genomic_DNA"/>
</dbReference>
<feature type="transmembrane region" description="Helical" evidence="1">
    <location>
        <begin position="35"/>
        <end position="53"/>
    </location>
</feature>
<feature type="transmembrane region" description="Helical" evidence="1">
    <location>
        <begin position="111"/>
        <end position="128"/>
    </location>
</feature>
<evidence type="ECO:0000256" key="1">
    <source>
        <dbReference type="SAM" id="Phobius"/>
    </source>
</evidence>
<reference evidence="2 3" key="1">
    <citation type="journal article" date="2021" name="Mar. Drugs">
        <title>Genome Reduction and Secondary Metabolism of the Marine Sponge-Associated Cyanobacterium Leptothoe.</title>
        <authorList>
            <person name="Konstantinou D."/>
            <person name="Popin R.V."/>
            <person name="Fewer D.P."/>
            <person name="Sivonen K."/>
            <person name="Gkelis S."/>
        </authorList>
    </citation>
    <scope>NUCLEOTIDE SEQUENCE [LARGE SCALE GENOMIC DNA]</scope>
    <source>
        <strain evidence="2 3">TAU-MAC 1615</strain>
    </source>
</reference>
<name>A0ABS5Y6I3_9CYAN</name>
<feature type="transmembrane region" description="Helical" evidence="1">
    <location>
        <begin position="84"/>
        <end position="105"/>
    </location>
</feature>
<accession>A0ABS5Y6I3</accession>
<feature type="transmembrane region" description="Helical" evidence="1">
    <location>
        <begin position="59"/>
        <end position="77"/>
    </location>
</feature>
<sequence>MKVTIDIDKLLAEGRIDQDEYNRIKSFASEATGSLAFNILISFGVIAAILGAMALLPSFWTALALGLALSAGGIYVQTHYAQQWGVLGIILLLVGTLLASGSILALTAGSVGGFLLVMVLCAIGGILTKRTLLMIIATLALSATVGAMAMYGSASYFLIIRQPLMTVLLFSALGWGAYFLAHRLSVDYAHLAIAVSRTSLFLVNFGFWVGSLWGDSLWRQPDSWSFDSSNIIIPDWFFALAWAITLIGTAIWAARQNRRWAVNALSVFGAIHFYTQYFETLGASPTTLLIAGILALSIAVALSRYNQTNPKLKN</sequence>
<feature type="transmembrane region" description="Helical" evidence="1">
    <location>
        <begin position="164"/>
        <end position="181"/>
    </location>
</feature>
<protein>
    <recommendedName>
        <fullName evidence="4">DUF2157 domain-containing protein</fullName>
    </recommendedName>
</protein>
<feature type="transmembrane region" description="Helical" evidence="1">
    <location>
        <begin position="135"/>
        <end position="158"/>
    </location>
</feature>
<keyword evidence="3" id="KW-1185">Reference proteome</keyword>
<feature type="transmembrane region" description="Helical" evidence="1">
    <location>
        <begin position="231"/>
        <end position="253"/>
    </location>
</feature>